<dbReference type="InterPro" id="IPR036388">
    <property type="entry name" value="WH-like_DNA-bd_sf"/>
</dbReference>
<gene>
    <name evidence="12" type="ORF">CIMG_01755</name>
</gene>
<dbReference type="InterPro" id="IPR050247">
    <property type="entry name" value="Met_Aminopeptidase_Type2"/>
</dbReference>
<feature type="compositionally biased region" description="Basic residues" evidence="10">
    <location>
        <begin position="68"/>
        <end position="83"/>
    </location>
</feature>
<dbReference type="NCBIfam" id="TIGR00501">
    <property type="entry name" value="met_pdase_II"/>
    <property type="match status" value="1"/>
</dbReference>
<feature type="binding site" evidence="8">
    <location>
        <position position="304"/>
    </location>
    <ligand>
        <name>substrate</name>
    </ligand>
</feature>
<dbReference type="GO" id="GO:0005737">
    <property type="term" value="C:cytoplasm"/>
    <property type="evidence" value="ECO:0007669"/>
    <property type="project" value="UniProtKB-SubCell"/>
</dbReference>
<feature type="binding site" evidence="8">
    <location>
        <position position="227"/>
    </location>
    <ligand>
        <name>a divalent metal cation</name>
        <dbReference type="ChEBI" id="CHEBI:60240"/>
        <label>2</label>
        <note>catalytic</note>
    </ligand>
</feature>
<dbReference type="InterPro" id="IPR000994">
    <property type="entry name" value="Pept_M24"/>
</dbReference>
<dbReference type="SUPFAM" id="SSF55920">
    <property type="entry name" value="Creatinase/aminopeptidase"/>
    <property type="match status" value="1"/>
</dbReference>
<dbReference type="GO" id="GO:0046872">
    <property type="term" value="F:metal ion binding"/>
    <property type="evidence" value="ECO:0007669"/>
    <property type="project" value="UniProtKB-UniRule"/>
</dbReference>
<dbReference type="EMBL" id="GG704911">
    <property type="protein sequence ID" value="EAS36401.3"/>
    <property type="molecule type" value="Genomic_DNA"/>
</dbReference>
<dbReference type="InterPro" id="IPR002468">
    <property type="entry name" value="Pept_M24A_MAP2"/>
</dbReference>
<evidence type="ECO:0000256" key="8">
    <source>
        <dbReference type="HAMAP-Rule" id="MF_03175"/>
    </source>
</evidence>
<comment type="cofactor">
    <cofactor evidence="8">
        <name>Co(2+)</name>
        <dbReference type="ChEBI" id="CHEBI:48828"/>
    </cofactor>
    <cofactor evidence="8">
        <name>Zn(2+)</name>
        <dbReference type="ChEBI" id="CHEBI:29105"/>
    </cofactor>
    <cofactor evidence="8">
        <name>Mn(2+)</name>
        <dbReference type="ChEBI" id="CHEBI:29035"/>
    </cofactor>
    <cofactor evidence="8">
        <name>Fe(2+)</name>
        <dbReference type="ChEBI" id="CHEBI:29033"/>
    </cofactor>
    <text evidence="8">Binds 2 divalent metal cations per subunit. Has a high-affinity and a low affinity metal-binding site. The true nature of the physiological cofactor is under debate. The enzyme is active with cobalt, zinc, manganese or divalent iron ions. Most likely, methionine aminopeptidases function as mononuclear Fe(2+)-metalloproteases under physiological conditions, and the catalytically relevant metal-binding site has been assigned to the histidine-containing high-affinity site.</text>
</comment>
<dbReference type="OMA" id="ILRYHIH"/>
<dbReference type="GO" id="GO:0070006">
    <property type="term" value="F:metalloaminopeptidase activity"/>
    <property type="evidence" value="ECO:0007669"/>
    <property type="project" value="UniProtKB-UniRule"/>
</dbReference>
<evidence type="ECO:0000256" key="6">
    <source>
        <dbReference type="ARBA" id="ARBA00022723"/>
    </source>
</evidence>
<dbReference type="OrthoDB" id="7848262at2759"/>
<comment type="similarity">
    <text evidence="8">Belongs to the peptidase M24A family. Methionine aminopeptidase eukaryotic type 2 subfamily.</text>
</comment>
<dbReference type="PRINTS" id="PR00599">
    <property type="entry name" value="MAPEPTIDASE"/>
</dbReference>
<comment type="caution">
    <text evidence="8">Lacks conserved residue(s) required for the propagation of feature annotation.</text>
</comment>
<feature type="binding site" evidence="8">
    <location>
        <position position="227"/>
    </location>
    <ligand>
        <name>a divalent metal cation</name>
        <dbReference type="ChEBI" id="CHEBI:60240"/>
        <label>1</label>
    </ligand>
</feature>
<proteinExistence type="inferred from homology"/>
<dbReference type="KEGG" id="cim:CIMG_01755"/>
<evidence type="ECO:0000256" key="5">
    <source>
        <dbReference type="ARBA" id="ARBA00022670"/>
    </source>
</evidence>
<dbReference type="EC" id="3.4.11.18" evidence="8"/>
<feature type="domain" description="Peptidase M24" evidence="11">
    <location>
        <begin position="131"/>
        <end position="336"/>
    </location>
</feature>
<protein>
    <recommendedName>
        <fullName evidence="8">Methionine aminopeptidase 2</fullName>
        <shortName evidence="8">MAP 2</shortName>
        <shortName evidence="8">MetAP 2</shortName>
        <ecNumber evidence="8">3.4.11.18</ecNumber>
    </recommendedName>
    <alternativeName>
        <fullName evidence="8">Peptidase M</fullName>
    </alternativeName>
</protein>
<dbReference type="SUPFAM" id="SSF46785">
    <property type="entry name" value="Winged helix' DNA-binding domain"/>
    <property type="match status" value="1"/>
</dbReference>
<evidence type="ECO:0000256" key="3">
    <source>
        <dbReference type="ARBA" id="ARBA00022438"/>
    </source>
</evidence>
<organism evidence="12 13">
    <name type="scientific">Coccidioides immitis (strain RS)</name>
    <name type="common">Valley fever fungus</name>
    <dbReference type="NCBI Taxonomy" id="246410"/>
    <lineage>
        <taxon>Eukaryota</taxon>
        <taxon>Fungi</taxon>
        <taxon>Dikarya</taxon>
        <taxon>Ascomycota</taxon>
        <taxon>Pezizomycotina</taxon>
        <taxon>Eurotiomycetes</taxon>
        <taxon>Eurotiomycetidae</taxon>
        <taxon>Onygenales</taxon>
        <taxon>Onygenaceae</taxon>
        <taxon>Coccidioides</taxon>
    </lineage>
</organism>
<dbReference type="RefSeq" id="XP_001247984.2">
    <property type="nucleotide sequence ID" value="XM_001247983.2"/>
</dbReference>
<evidence type="ECO:0000259" key="11">
    <source>
        <dbReference type="Pfam" id="PF00557"/>
    </source>
</evidence>
<dbReference type="AlphaFoldDB" id="J3KJV5"/>
<feature type="binding site" evidence="8">
    <location>
        <position position="329"/>
    </location>
    <ligand>
        <name>a divalent metal cation</name>
        <dbReference type="ChEBI" id="CHEBI:60240"/>
        <label>2</label>
        <note>catalytic</note>
    </ligand>
</feature>
<evidence type="ECO:0000313" key="13">
    <source>
        <dbReference type="Proteomes" id="UP000001261"/>
    </source>
</evidence>
<keyword evidence="5 8" id="KW-0645">Protease</keyword>
<dbReference type="PANTHER" id="PTHR45777">
    <property type="entry name" value="METHIONINE AMINOPEPTIDASE 2"/>
    <property type="match status" value="1"/>
</dbReference>
<evidence type="ECO:0000256" key="2">
    <source>
        <dbReference type="ARBA" id="ARBA00001954"/>
    </source>
</evidence>
<feature type="binding site" evidence="8">
    <location>
        <position position="216"/>
    </location>
    <ligand>
        <name>a divalent metal cation</name>
        <dbReference type="ChEBI" id="CHEBI:60240"/>
        <label>1</label>
    </ligand>
</feature>
<evidence type="ECO:0000256" key="10">
    <source>
        <dbReference type="SAM" id="MobiDB-lite"/>
    </source>
</evidence>
<dbReference type="GO" id="GO:0006508">
    <property type="term" value="P:proteolysis"/>
    <property type="evidence" value="ECO:0007669"/>
    <property type="project" value="UniProtKB-KW"/>
</dbReference>
<dbReference type="VEuPathDB" id="FungiDB:CIMG_01755"/>
<keyword evidence="3 8" id="KW-0031">Aminopeptidase</keyword>
<comment type="subcellular location">
    <subcellularLocation>
        <location evidence="8">Cytoplasm</location>
    </subcellularLocation>
</comment>
<dbReference type="Proteomes" id="UP000001261">
    <property type="component" value="Unassembled WGS sequence"/>
</dbReference>
<accession>J3KJV5</accession>
<keyword evidence="6 8" id="KW-0479">Metal-binding</keyword>
<dbReference type="GO" id="GO:0004239">
    <property type="term" value="F:initiator methionyl aminopeptidase activity"/>
    <property type="evidence" value="ECO:0007669"/>
    <property type="project" value="UniProtKB-UniRule"/>
</dbReference>
<feature type="binding site" evidence="8">
    <location>
        <position position="195"/>
    </location>
    <ligand>
        <name>substrate</name>
    </ligand>
</feature>
<dbReference type="PANTHER" id="PTHR45777:SF1">
    <property type="entry name" value="METHIONINE AMINOPEPTIDASE 2-2"/>
    <property type="match status" value="1"/>
</dbReference>
<dbReference type="STRING" id="246410.J3KJV5"/>
<dbReference type="HAMAP" id="MF_03175">
    <property type="entry name" value="MetAP_2_euk"/>
    <property type="match status" value="1"/>
</dbReference>
<dbReference type="Gene3D" id="1.10.10.10">
    <property type="entry name" value="Winged helix-like DNA-binding domain superfamily/Winged helix DNA-binding domain"/>
    <property type="match status" value="1"/>
</dbReference>
<sequence length="418" mass="45896">MGSKTPHDHRRSPNESSAHAAIAAVSLPKPAATSGLFHGPLEGEGEDGENGEDDEIRADLKSSGQPSKGKKRKRRSNKKKNRKTLGAQQTTPPRVALANLFHDQRYPEGEIVEYVSDNDNLRRTTAEELPAEVHRQVRQHVQTITKPGMSMSQLAQEIEDGVRALTDHEGLETGDALKAGMAFPTGLCLNKVGAHWTPNPGAKDVILQYEDVLKLDFGVHVSGRIVDSAFTVAFSPAYDNLLAAVKAATNTGLKEAGIDARIDHISEEIQEVMESYEIELNRKIIPVKAIRNITGHNILRYKIHGDKQLPFVKTRTTQRMEEGDVFAIETFGSTGKAYLRDDVGVYGYGCNEHASATGLRHASAKSLLKTIHENFGTLVFSRRYLERIGVKNYHLGMRSLVSNGIVESYAPMVDVPGS</sequence>
<reference evidence="13" key="1">
    <citation type="journal article" date="2009" name="Genome Res.">
        <title>Comparative genomic analyses of the human fungal pathogens Coccidioides and their relatives.</title>
        <authorList>
            <person name="Sharpton T.J."/>
            <person name="Stajich J.E."/>
            <person name="Rounsley S.D."/>
            <person name="Gardner M.J."/>
            <person name="Wortman J.R."/>
            <person name="Jordar V.S."/>
            <person name="Maiti R."/>
            <person name="Kodira C.D."/>
            <person name="Neafsey D.E."/>
            <person name="Zeng Q."/>
            <person name="Hung C.-Y."/>
            <person name="McMahan C."/>
            <person name="Muszewska A."/>
            <person name="Grynberg M."/>
            <person name="Mandel M.A."/>
            <person name="Kellner E.M."/>
            <person name="Barker B.M."/>
            <person name="Galgiani J.N."/>
            <person name="Orbach M.J."/>
            <person name="Kirkland T.N."/>
            <person name="Cole G.T."/>
            <person name="Henn M.R."/>
            <person name="Birren B.W."/>
            <person name="Taylor J.W."/>
        </authorList>
    </citation>
    <scope>NUCLEOTIDE SEQUENCE [LARGE SCALE GENOMIC DNA]</scope>
    <source>
        <strain evidence="13">RS</strain>
    </source>
</reference>
<keyword evidence="7 8" id="KW-0378">Hydrolase</keyword>
<evidence type="ECO:0000256" key="9">
    <source>
        <dbReference type="RuleBase" id="RU003653"/>
    </source>
</evidence>
<dbReference type="GeneID" id="4566789"/>
<evidence type="ECO:0000313" key="12">
    <source>
        <dbReference type="EMBL" id="EAS36401.3"/>
    </source>
</evidence>
<keyword evidence="4 8" id="KW-0963">Cytoplasm</keyword>
<evidence type="ECO:0000256" key="1">
    <source>
        <dbReference type="ARBA" id="ARBA00000294"/>
    </source>
</evidence>
<comment type="function">
    <text evidence="8 9">Cotranslationally removes the N-terminal methionine from nascent proteins. The N-terminal methionine is often cleaved when the second residue in the primary sequence is small and uncharged (Met-Ala-, Cys, Gly, Pro, Ser, Thr, or Val).</text>
</comment>
<feature type="region of interest" description="Disordered" evidence="10">
    <location>
        <begin position="1"/>
        <end position="94"/>
    </location>
</feature>
<dbReference type="InParanoid" id="J3KJV5"/>
<evidence type="ECO:0000256" key="4">
    <source>
        <dbReference type="ARBA" id="ARBA00022490"/>
    </source>
</evidence>
<dbReference type="PROSITE" id="PS01202">
    <property type="entry name" value="MAP_2"/>
    <property type="match status" value="1"/>
</dbReference>
<keyword evidence="13" id="KW-1185">Reference proteome</keyword>
<feature type="binding site" evidence="8">
    <location>
        <position position="296"/>
    </location>
    <ligand>
        <name>a divalent metal cation</name>
        <dbReference type="ChEBI" id="CHEBI:60240"/>
        <label>2</label>
        <note>catalytic</note>
    </ligand>
</feature>
<comment type="cofactor">
    <cofactor evidence="2">
        <name>Fe(2+)</name>
        <dbReference type="ChEBI" id="CHEBI:29033"/>
    </cofactor>
</comment>
<feature type="compositionally biased region" description="Acidic residues" evidence="10">
    <location>
        <begin position="43"/>
        <end position="56"/>
    </location>
</feature>
<name>J3KJV5_COCIM</name>
<dbReference type="Gene3D" id="3.90.230.10">
    <property type="entry name" value="Creatinase/methionine aminopeptidase superfamily"/>
    <property type="match status" value="1"/>
</dbReference>
<dbReference type="MEROPS" id="M24.A02"/>
<dbReference type="InterPro" id="IPR036390">
    <property type="entry name" value="WH_DNA-bd_sf"/>
</dbReference>
<evidence type="ECO:0000256" key="7">
    <source>
        <dbReference type="ARBA" id="ARBA00022801"/>
    </source>
</evidence>
<dbReference type="Pfam" id="PF00557">
    <property type="entry name" value="Peptidase_M24"/>
    <property type="match status" value="1"/>
</dbReference>
<dbReference type="InterPro" id="IPR001714">
    <property type="entry name" value="Pept_M24_MAP"/>
</dbReference>
<reference evidence="13" key="2">
    <citation type="journal article" date="2010" name="Genome Res.">
        <title>Population genomic sequencing of Coccidioides fungi reveals recent hybridization and transposon control.</title>
        <authorList>
            <person name="Neafsey D.E."/>
            <person name="Barker B.M."/>
            <person name="Sharpton T.J."/>
            <person name="Stajich J.E."/>
            <person name="Park D.J."/>
            <person name="Whiston E."/>
            <person name="Hung C.-Y."/>
            <person name="McMahan C."/>
            <person name="White J."/>
            <person name="Sykes S."/>
            <person name="Heiman D."/>
            <person name="Young S."/>
            <person name="Zeng Q."/>
            <person name="Abouelleil A."/>
            <person name="Aftuck L."/>
            <person name="Bessette D."/>
            <person name="Brown A."/>
            <person name="FitzGerald M."/>
            <person name="Lui A."/>
            <person name="Macdonald J.P."/>
            <person name="Priest M."/>
            <person name="Orbach M.J."/>
            <person name="Galgiani J.N."/>
            <person name="Kirkland T.N."/>
            <person name="Cole G.T."/>
            <person name="Birren B.W."/>
            <person name="Henn M.R."/>
            <person name="Taylor J.W."/>
            <person name="Rounsley S.D."/>
        </authorList>
    </citation>
    <scope>GENOME REANNOTATION</scope>
    <source>
        <strain evidence="13">RS</strain>
    </source>
</reference>
<dbReference type="InterPro" id="IPR018349">
    <property type="entry name" value="Pept_M24A_MAP2_BS"/>
</dbReference>
<comment type="catalytic activity">
    <reaction evidence="1 8 9">
        <text>Release of N-terminal amino acids, preferentially methionine, from peptides and arylamides.</text>
        <dbReference type="EC" id="3.4.11.18"/>
    </reaction>
</comment>
<dbReference type="InterPro" id="IPR036005">
    <property type="entry name" value="Creatinase/aminopeptidase-like"/>
</dbReference>